<dbReference type="EMBL" id="MT141485">
    <property type="protein sequence ID" value="QJA62920.1"/>
    <property type="molecule type" value="Genomic_DNA"/>
</dbReference>
<evidence type="ECO:0000313" key="2">
    <source>
        <dbReference type="EMBL" id="QJA46534.1"/>
    </source>
</evidence>
<protein>
    <submittedName>
        <fullName evidence="2">Putative N-acetylneuraminate synthase</fullName>
    </submittedName>
</protein>
<dbReference type="SUPFAM" id="SSF51569">
    <property type="entry name" value="Aldolase"/>
    <property type="match status" value="1"/>
</dbReference>
<accession>A0A6H1ZG52</accession>
<reference evidence="2" key="1">
    <citation type="submission" date="2020-03" db="EMBL/GenBank/DDBJ databases">
        <title>The deep terrestrial virosphere.</title>
        <authorList>
            <person name="Holmfeldt K."/>
            <person name="Nilsson E."/>
            <person name="Simone D."/>
            <person name="Lopez-Fernandez M."/>
            <person name="Wu X."/>
            <person name="de Brujin I."/>
            <person name="Lundin D."/>
            <person name="Andersson A."/>
            <person name="Bertilsson S."/>
            <person name="Dopson M."/>
        </authorList>
    </citation>
    <scope>NUCLEOTIDE SEQUENCE</scope>
    <source>
        <strain evidence="3">MM415B00684</strain>
        <strain evidence="2">TM448A00447</strain>
        <strain evidence="4">TM448B00974</strain>
    </source>
</reference>
<sequence>MRKPVLVADVGLNHEGDLARALRIVCLAKSCGVDYVKFQCRANIDACYTKEYLDRPKKTRFGTTVRDEKRGLEFGQREFERIAAFCKEQGIGWFASPRGADSVRFLQQFDPPYMKVASGSIPDEPMLAAIKDTGIPVILSTGMAYRSEIARAVAMLSPRYILHAVSLYPTPPKKIEMFRIRTLRNLFPGANIGFSNHSVNIIYLIQAFLVGADMLEFHLTDDRDTGGADQKASIGPTGLRRIVDHIGHICEGFGTGIIEPDPEELVKGNHYAWRQSCARNTPA</sequence>
<dbReference type="PANTHER" id="PTHR42966:SF3">
    <property type="entry name" value="BLR5971 PROTEIN"/>
    <property type="match status" value="1"/>
</dbReference>
<dbReference type="Pfam" id="PF03102">
    <property type="entry name" value="NeuB"/>
    <property type="match status" value="1"/>
</dbReference>
<dbReference type="InterPro" id="IPR051690">
    <property type="entry name" value="PseI-like"/>
</dbReference>
<dbReference type="GO" id="GO:0016051">
    <property type="term" value="P:carbohydrate biosynthetic process"/>
    <property type="evidence" value="ECO:0007669"/>
    <property type="project" value="InterPro"/>
</dbReference>
<evidence type="ECO:0000259" key="1">
    <source>
        <dbReference type="Pfam" id="PF03102"/>
    </source>
</evidence>
<evidence type="ECO:0000313" key="4">
    <source>
        <dbReference type="EMBL" id="QJH97319.1"/>
    </source>
</evidence>
<gene>
    <name evidence="3" type="ORF">MM415B00684_0029</name>
    <name evidence="2" type="ORF">TM448A00447_0011</name>
    <name evidence="4" type="ORF">TM448B00974_0009</name>
</gene>
<dbReference type="InterPro" id="IPR013132">
    <property type="entry name" value="PseI/NeuA/B-like_N"/>
</dbReference>
<name>A0A6H1ZG52_9ZZZZ</name>
<dbReference type="InterPro" id="IPR013785">
    <property type="entry name" value="Aldolase_TIM"/>
</dbReference>
<evidence type="ECO:0000313" key="3">
    <source>
        <dbReference type="EMBL" id="QJA62920.1"/>
    </source>
</evidence>
<dbReference type="Gene3D" id="3.20.20.70">
    <property type="entry name" value="Aldolase class I"/>
    <property type="match status" value="1"/>
</dbReference>
<organism evidence="2">
    <name type="scientific">viral metagenome</name>
    <dbReference type="NCBI Taxonomy" id="1070528"/>
    <lineage>
        <taxon>unclassified sequences</taxon>
        <taxon>metagenomes</taxon>
        <taxon>organismal metagenomes</taxon>
    </lineage>
</organism>
<dbReference type="EMBL" id="MT144014">
    <property type="protein sequence ID" value="QJA46534.1"/>
    <property type="molecule type" value="Genomic_DNA"/>
</dbReference>
<dbReference type="GO" id="GO:0047444">
    <property type="term" value="F:N-acylneuraminate-9-phosphate synthase activity"/>
    <property type="evidence" value="ECO:0007669"/>
    <property type="project" value="TreeGrafter"/>
</dbReference>
<dbReference type="EMBL" id="MT144682">
    <property type="protein sequence ID" value="QJH97319.1"/>
    <property type="molecule type" value="Genomic_DNA"/>
</dbReference>
<proteinExistence type="predicted"/>
<feature type="domain" description="PseI/NeuA/B-like" evidence="1">
    <location>
        <begin position="25"/>
        <end position="256"/>
    </location>
</feature>
<dbReference type="AlphaFoldDB" id="A0A6H1ZG52"/>
<dbReference type="PANTHER" id="PTHR42966">
    <property type="entry name" value="N-ACETYLNEURAMINATE SYNTHASE"/>
    <property type="match status" value="1"/>
</dbReference>